<dbReference type="RefSeq" id="WP_120696219.1">
    <property type="nucleotide sequence ID" value="NZ_RBDX01000004.1"/>
</dbReference>
<dbReference type="Proteomes" id="UP000268652">
    <property type="component" value="Unassembled WGS sequence"/>
</dbReference>
<reference evidence="3 4" key="1">
    <citation type="submission" date="2018-09" db="EMBL/GenBank/DDBJ databases">
        <title>Streptomyces sp. nov. DS1-2, an endophytic actinomycete isolated from roots of Dendrobium scabrilingue.</title>
        <authorList>
            <person name="Kuncharoen N."/>
            <person name="Kudo T."/>
            <person name="Ohkuma M."/>
            <person name="Yuki M."/>
            <person name="Tanasupawat S."/>
        </authorList>
    </citation>
    <scope>NUCLEOTIDE SEQUENCE [LARGE SCALE GENOMIC DNA]</scope>
    <source>
        <strain evidence="1 4">AZ1-7</strain>
        <strain evidence="2 3">DS1-2</strain>
    </source>
</reference>
<gene>
    <name evidence="2" type="ORF">D7318_08230</name>
    <name evidence="1" type="ORF">D7319_07375</name>
</gene>
<name>A0A3A9WDU4_9ACTN</name>
<evidence type="ECO:0000313" key="4">
    <source>
        <dbReference type="Proteomes" id="UP000275024"/>
    </source>
</evidence>
<dbReference type="OrthoDB" id="9880719at2"/>
<organism evidence="1 4">
    <name type="scientific">Streptomyces radicis</name>
    <dbReference type="NCBI Taxonomy" id="1750517"/>
    <lineage>
        <taxon>Bacteria</taxon>
        <taxon>Bacillati</taxon>
        <taxon>Actinomycetota</taxon>
        <taxon>Actinomycetes</taxon>
        <taxon>Kitasatosporales</taxon>
        <taxon>Streptomycetaceae</taxon>
        <taxon>Streptomyces</taxon>
    </lineage>
</organism>
<accession>A0A3A9WDU4</accession>
<dbReference type="EMBL" id="RBDY01000004">
    <property type="protein sequence ID" value="RKN25212.1"/>
    <property type="molecule type" value="Genomic_DNA"/>
</dbReference>
<keyword evidence="3" id="KW-1185">Reference proteome</keyword>
<protein>
    <submittedName>
        <fullName evidence="1">Uncharacterized protein</fullName>
    </submittedName>
</protein>
<sequence length="70" mass="7734">MDGPHQGQAVTPADNNVEYRLPHPARRGVHCRYLVREQPGSPAPDGEQEEIALHYAGNFLTRAEDDLVLG</sequence>
<evidence type="ECO:0000313" key="2">
    <source>
        <dbReference type="EMBL" id="RKN25212.1"/>
    </source>
</evidence>
<dbReference type="Proteomes" id="UP000275024">
    <property type="component" value="Unassembled WGS sequence"/>
</dbReference>
<proteinExistence type="predicted"/>
<comment type="caution">
    <text evidence="1">The sequence shown here is derived from an EMBL/GenBank/DDBJ whole genome shotgun (WGS) entry which is preliminary data.</text>
</comment>
<dbReference type="AlphaFoldDB" id="A0A3A9WDU4"/>
<evidence type="ECO:0000313" key="1">
    <source>
        <dbReference type="EMBL" id="RKN10949.1"/>
    </source>
</evidence>
<evidence type="ECO:0000313" key="3">
    <source>
        <dbReference type="Proteomes" id="UP000268652"/>
    </source>
</evidence>
<dbReference type="EMBL" id="RBDX01000004">
    <property type="protein sequence ID" value="RKN10949.1"/>
    <property type="molecule type" value="Genomic_DNA"/>
</dbReference>